<dbReference type="GO" id="GO:0003677">
    <property type="term" value="F:DNA binding"/>
    <property type="evidence" value="ECO:0007669"/>
    <property type="project" value="UniProtKB-KW"/>
</dbReference>
<sequence>MSKTKNTRYTTPAGIAQYPYLTKPDTKFNPDGEYKISVEIPGATAQDIVTFLDEQFAVSVAKAKKENPGKKIKEGDVPYSVNDDTGAVTVRFKLKAKVTPKMGDPFEQRPALFDAKGKPIGADIKIGGGSKVKVAYELVPYYTAIAGAGISLRLKAVQVINLVEFSGGASSEAYGFGQEEGYEAEDTPAAQNGFAEETSDEDF</sequence>
<evidence type="ECO:0000256" key="1">
    <source>
        <dbReference type="SAM" id="MobiDB-lite"/>
    </source>
</evidence>
<dbReference type="EMBL" id="LR796537">
    <property type="protein sequence ID" value="CAB4150153.1"/>
    <property type="molecule type" value="Genomic_DNA"/>
</dbReference>
<organism evidence="3">
    <name type="scientific">uncultured Caudovirales phage</name>
    <dbReference type="NCBI Taxonomy" id="2100421"/>
    <lineage>
        <taxon>Viruses</taxon>
        <taxon>Duplodnaviria</taxon>
        <taxon>Heunggongvirae</taxon>
        <taxon>Uroviricota</taxon>
        <taxon>Caudoviricetes</taxon>
        <taxon>Peduoviridae</taxon>
        <taxon>Maltschvirus</taxon>
        <taxon>Maltschvirus maltsch</taxon>
    </lineage>
</organism>
<feature type="region of interest" description="Disordered" evidence="1">
    <location>
        <begin position="176"/>
        <end position="203"/>
    </location>
</feature>
<accession>A0A6J5MYU1</accession>
<dbReference type="Pfam" id="PF21265">
    <property type="entry name" value="SBB_T7"/>
    <property type="match status" value="1"/>
</dbReference>
<proteinExistence type="predicted"/>
<keyword evidence="3" id="KW-0238">DNA-binding</keyword>
<protein>
    <submittedName>
        <fullName evidence="3">Single-stranded DNA-binding protein</fullName>
    </submittedName>
</protein>
<evidence type="ECO:0000259" key="2">
    <source>
        <dbReference type="Pfam" id="PF21265"/>
    </source>
</evidence>
<dbReference type="PIRSF" id="PIRSF004311">
    <property type="entry name" value="Helix_destablz_SSB_T7"/>
    <property type="match status" value="1"/>
</dbReference>
<feature type="domain" description="Single-stranded DNA-binding protein BPT7" evidence="2">
    <location>
        <begin position="16"/>
        <end position="162"/>
    </location>
</feature>
<name>A0A6J5MYU1_9CAUD</name>
<gene>
    <name evidence="3" type="ORF">UFOVP562_40</name>
</gene>
<dbReference type="InterPro" id="IPR012340">
    <property type="entry name" value="NA-bd_OB-fold"/>
</dbReference>
<evidence type="ECO:0000313" key="3">
    <source>
        <dbReference type="EMBL" id="CAB4150153.1"/>
    </source>
</evidence>
<dbReference type="Gene3D" id="2.40.50.140">
    <property type="entry name" value="Nucleic acid-binding proteins"/>
    <property type="match status" value="1"/>
</dbReference>
<reference evidence="3" key="1">
    <citation type="submission" date="2020-04" db="EMBL/GenBank/DDBJ databases">
        <authorList>
            <person name="Chiriac C."/>
            <person name="Salcher M."/>
            <person name="Ghai R."/>
            <person name="Kavagutti S V."/>
        </authorList>
    </citation>
    <scope>NUCLEOTIDE SEQUENCE</scope>
</reference>
<dbReference type="SUPFAM" id="SSF50249">
    <property type="entry name" value="Nucleic acid-binding proteins"/>
    <property type="match status" value="1"/>
</dbReference>
<dbReference type="InterPro" id="IPR016411">
    <property type="entry name" value="SSB_T7"/>
</dbReference>
<dbReference type="InterPro" id="IPR049476">
    <property type="entry name" value="SBB_BPT7"/>
</dbReference>